<dbReference type="RefSeq" id="WP_007723374.1">
    <property type="nucleotide sequence ID" value="NZ_WNJQ01000012.1"/>
</dbReference>
<organism evidence="1 2">
    <name type="scientific">Carnobacterium inhibens</name>
    <dbReference type="NCBI Taxonomy" id="147709"/>
    <lineage>
        <taxon>Bacteria</taxon>
        <taxon>Bacillati</taxon>
        <taxon>Bacillota</taxon>
        <taxon>Bacilli</taxon>
        <taxon>Lactobacillales</taxon>
        <taxon>Carnobacteriaceae</taxon>
        <taxon>Carnobacterium</taxon>
    </lineage>
</organism>
<sequence>MSDRLALALRVLEGNKVLVYLPEEKKEVEILVEEYIFADLKENISNEEGYYLLLETESDGVVEHGELI</sequence>
<evidence type="ECO:0000313" key="2">
    <source>
        <dbReference type="Proteomes" id="UP000638836"/>
    </source>
</evidence>
<dbReference type="EMBL" id="WNJQ01000012">
    <property type="protein sequence ID" value="MBC9826140.1"/>
    <property type="molecule type" value="Genomic_DNA"/>
</dbReference>
<name>A0ABR7TEN7_9LACT</name>
<protein>
    <submittedName>
        <fullName evidence="1">Uncharacterized protein</fullName>
    </submittedName>
</protein>
<dbReference type="Proteomes" id="UP000638836">
    <property type="component" value="Unassembled WGS sequence"/>
</dbReference>
<evidence type="ECO:0000313" key="1">
    <source>
        <dbReference type="EMBL" id="MBC9826140.1"/>
    </source>
</evidence>
<gene>
    <name evidence="1" type="ORF">GLO26_10110</name>
</gene>
<comment type="caution">
    <text evidence="1">The sequence shown here is derived from an EMBL/GenBank/DDBJ whole genome shotgun (WGS) entry which is preliminary data.</text>
</comment>
<accession>A0ABR7TEN7</accession>
<proteinExistence type="predicted"/>
<reference evidence="1 2" key="1">
    <citation type="journal article" date="2020" name="Microorganisms">
        <title>New Insight into Antimicrobial Compounds from Food and Marine-Sourced Carnobacterium Species through Phenotype and Genome Analyses.</title>
        <authorList>
            <person name="Begrem S."/>
            <person name="Ivaniuk F."/>
            <person name="Gigout-Chevalier F."/>
            <person name="Kolypczuk L."/>
            <person name="Bonnetot S."/>
            <person name="Leroi F."/>
            <person name="Grovel O."/>
            <person name="Delbarre-Ladrat C."/>
            <person name="Passerini D."/>
        </authorList>
    </citation>
    <scope>NUCLEOTIDE SEQUENCE [LARGE SCALE GENOMIC DNA]</scope>
    <source>
        <strain evidence="1 2">MIP2551</strain>
    </source>
</reference>
<keyword evidence="2" id="KW-1185">Reference proteome</keyword>